<evidence type="ECO:0000256" key="1">
    <source>
        <dbReference type="SAM" id="Coils"/>
    </source>
</evidence>
<proteinExistence type="predicted"/>
<evidence type="ECO:0000313" key="2">
    <source>
        <dbReference type="EMBL" id="AIA54005.1"/>
    </source>
</evidence>
<evidence type="ECO:0000313" key="3">
    <source>
        <dbReference type="Proteomes" id="UP000005522"/>
    </source>
</evidence>
<dbReference type="HOGENOM" id="CLU_2493736_0_0_6"/>
<dbReference type="eggNOG" id="ENOG503388J">
    <property type="taxonomic scope" value="Bacteria"/>
</dbReference>
<protein>
    <submittedName>
        <fullName evidence="2">Uncharacterized protein</fullName>
    </submittedName>
</protein>
<keyword evidence="1" id="KW-0175">Coiled coil</keyword>
<dbReference type="KEGG" id="acz:Acaty_c0113"/>
<organism evidence="2 3">
    <name type="scientific">Acidithiobacillus caldus (strain ATCC 51756 / DSM 8584 / KU)</name>
    <dbReference type="NCBI Taxonomy" id="637389"/>
    <lineage>
        <taxon>Bacteria</taxon>
        <taxon>Pseudomonadati</taxon>
        <taxon>Pseudomonadota</taxon>
        <taxon>Acidithiobacillia</taxon>
        <taxon>Acidithiobacillales</taxon>
        <taxon>Acidithiobacillaceae</taxon>
        <taxon>Acidithiobacillus</taxon>
    </lineage>
</organism>
<accession>A0A059ZQM4</accession>
<reference evidence="2 3" key="1">
    <citation type="journal article" date="2009" name="J. Bacteriol.">
        <title>Draft genome sequence of the extremely acidophilic bacterium Acidithiobacillus caldus ATCC 51756 reveals metabolic versatility in the genus Acidithiobacillus.</title>
        <authorList>
            <person name="Valdes J."/>
            <person name="Quatrini R."/>
            <person name="Hallberg K."/>
            <person name="Dopson M."/>
            <person name="Valenzuela P.D."/>
            <person name="Holmes D.S."/>
        </authorList>
    </citation>
    <scope>NUCLEOTIDE SEQUENCE [LARGE SCALE GENOMIC DNA]</scope>
    <source>
        <strain evidence="3">ATCC 51756 / DSM 8584 / KU</strain>
    </source>
</reference>
<feature type="coiled-coil region" evidence="1">
    <location>
        <begin position="9"/>
        <end position="40"/>
    </location>
</feature>
<dbReference type="AlphaFoldDB" id="A0A059ZQM4"/>
<sequence>MKTERDYLIDAAQRNAREAIAQARSTLERSLRELDRYAERFEGAETVHDQAKTMNWLLNELASNILPNLRLDLIASAQAELARAHEVARAANQE</sequence>
<name>A0A059ZQM4_ACICK</name>
<dbReference type="Proteomes" id="UP000005522">
    <property type="component" value="Chromosome"/>
</dbReference>
<dbReference type="RefSeq" id="WP_004869900.1">
    <property type="nucleotide sequence ID" value="NZ_CP005986.1"/>
</dbReference>
<gene>
    <name evidence="2" type="ORF">Acaty_c0113</name>
</gene>
<dbReference type="EMBL" id="CP005986">
    <property type="protein sequence ID" value="AIA54005.1"/>
    <property type="molecule type" value="Genomic_DNA"/>
</dbReference>